<gene>
    <name evidence="2" type="ORF">QCA50_007627</name>
</gene>
<dbReference type="EMBL" id="JASBNA010000009">
    <property type="protein sequence ID" value="KAK7688936.1"/>
    <property type="molecule type" value="Genomic_DNA"/>
</dbReference>
<name>A0AAW0GHK4_9APHY</name>
<keyword evidence="3" id="KW-1185">Reference proteome</keyword>
<accession>A0AAW0GHK4</accession>
<proteinExistence type="predicted"/>
<sequence length="173" mass="18530">MFSLLRTTALCLLSVLTITAQAVVLERSTNITDLITLRSNTLKTHIEEALVHVPAKFNGQQVMTLATVTSVDGVFNSTLTLKNGTLIIPSGDSQGETISIVDGDGFANSDFSIVRSPSDGTSKGKLEFGHSTAFKLCGATQNSGTYIVRNPSASQFNLTSCKDTEIMVHRITF</sequence>
<reference evidence="2 3" key="1">
    <citation type="submission" date="2022-09" db="EMBL/GenBank/DDBJ databases">
        <authorList>
            <person name="Palmer J.M."/>
        </authorList>
    </citation>
    <scope>NUCLEOTIDE SEQUENCE [LARGE SCALE GENOMIC DNA]</scope>
    <source>
        <strain evidence="2 3">DSM 7382</strain>
    </source>
</reference>
<protein>
    <submittedName>
        <fullName evidence="2">Uncharacterized protein</fullName>
    </submittedName>
</protein>
<dbReference type="AlphaFoldDB" id="A0AAW0GHK4"/>
<feature type="signal peptide" evidence="1">
    <location>
        <begin position="1"/>
        <end position="22"/>
    </location>
</feature>
<comment type="caution">
    <text evidence="2">The sequence shown here is derived from an EMBL/GenBank/DDBJ whole genome shotgun (WGS) entry which is preliminary data.</text>
</comment>
<evidence type="ECO:0000313" key="2">
    <source>
        <dbReference type="EMBL" id="KAK7688936.1"/>
    </source>
</evidence>
<keyword evidence="1" id="KW-0732">Signal</keyword>
<feature type="chain" id="PRO_5043844312" evidence="1">
    <location>
        <begin position="23"/>
        <end position="173"/>
    </location>
</feature>
<organism evidence="2 3">
    <name type="scientific">Cerrena zonata</name>
    <dbReference type="NCBI Taxonomy" id="2478898"/>
    <lineage>
        <taxon>Eukaryota</taxon>
        <taxon>Fungi</taxon>
        <taxon>Dikarya</taxon>
        <taxon>Basidiomycota</taxon>
        <taxon>Agaricomycotina</taxon>
        <taxon>Agaricomycetes</taxon>
        <taxon>Polyporales</taxon>
        <taxon>Cerrenaceae</taxon>
        <taxon>Cerrena</taxon>
    </lineage>
</organism>
<evidence type="ECO:0000256" key="1">
    <source>
        <dbReference type="SAM" id="SignalP"/>
    </source>
</evidence>
<dbReference type="Proteomes" id="UP001385951">
    <property type="component" value="Unassembled WGS sequence"/>
</dbReference>
<evidence type="ECO:0000313" key="3">
    <source>
        <dbReference type="Proteomes" id="UP001385951"/>
    </source>
</evidence>